<protein>
    <recommendedName>
        <fullName evidence="13">Zuotin</fullName>
    </recommendedName>
</protein>
<dbReference type="PROSITE" id="PS50090">
    <property type="entry name" value="MYB_LIKE"/>
    <property type="match status" value="2"/>
</dbReference>
<dbReference type="PANTHER" id="PTHR44042">
    <property type="entry name" value="DUPLICATED HOMEODOMAIN-LIKE SUPERFAMILY PROTEIN-RELATED"/>
    <property type="match status" value="1"/>
</dbReference>
<keyword evidence="5" id="KW-0804">Transcription</keyword>
<gene>
    <name evidence="11" type="ORF">CDL12_25499</name>
</gene>
<keyword evidence="2" id="KW-0217">Developmental protein</keyword>
<dbReference type="CDD" id="cd00167">
    <property type="entry name" value="SANT"/>
    <property type="match status" value="2"/>
</dbReference>
<evidence type="ECO:0000256" key="5">
    <source>
        <dbReference type="ARBA" id="ARBA00023163"/>
    </source>
</evidence>
<evidence type="ECO:0000256" key="3">
    <source>
        <dbReference type="ARBA" id="ARBA00023015"/>
    </source>
</evidence>
<evidence type="ECO:0000259" key="9">
    <source>
        <dbReference type="PROSITE" id="PS51293"/>
    </source>
</evidence>
<comment type="subcellular location">
    <subcellularLocation>
        <location evidence="1">Nucleus</location>
    </subcellularLocation>
</comment>
<dbReference type="SUPFAM" id="SSF46689">
    <property type="entry name" value="Homeodomain-like"/>
    <property type="match status" value="2"/>
</dbReference>
<dbReference type="STRING" id="429701.A0A2G9G9M5"/>
<sequence length="189" mass="21571">MANSGGVDSETGNSRWTWEENKLFEDCLVDFPDDCPNRWERIAARMGTKSAAEIEQHYGLLLEDLMAIEAGSIELPDYPEKTDFLSSSSEPPKNPKSEKKQTGVQRKAARPWTEDEHRLFLVGLEKYGKGDWKSISRYVVLSRSPAQVASHAQKYYERQEKEEQNKKRRSIFDNSIAETSSLNSSKFSS</sequence>
<dbReference type="Pfam" id="PF00249">
    <property type="entry name" value="Myb_DNA-binding"/>
    <property type="match status" value="2"/>
</dbReference>
<dbReference type="SMART" id="SM00717">
    <property type="entry name" value="SANT"/>
    <property type="match status" value="2"/>
</dbReference>
<feature type="domain" description="Myb-like" evidence="8">
    <location>
        <begin position="111"/>
        <end position="156"/>
    </location>
</feature>
<evidence type="ECO:0000256" key="4">
    <source>
        <dbReference type="ARBA" id="ARBA00023125"/>
    </source>
</evidence>
<feature type="domain" description="HTH myb-type" evidence="10">
    <location>
        <begin position="110"/>
        <end position="160"/>
    </location>
</feature>
<feature type="region of interest" description="Disordered" evidence="7">
    <location>
        <begin position="152"/>
        <end position="189"/>
    </location>
</feature>
<feature type="compositionally biased region" description="Basic and acidic residues" evidence="7">
    <location>
        <begin position="154"/>
        <end position="165"/>
    </location>
</feature>
<dbReference type="InterPro" id="IPR009057">
    <property type="entry name" value="Homeodomain-like_sf"/>
</dbReference>
<dbReference type="EMBL" id="NKXS01006124">
    <property type="protein sequence ID" value="PIN01991.1"/>
    <property type="molecule type" value="Genomic_DNA"/>
</dbReference>
<dbReference type="FunFam" id="1.10.10.60:FF:000009">
    <property type="entry name" value="transcription factor MYB1R1"/>
    <property type="match status" value="1"/>
</dbReference>
<dbReference type="AlphaFoldDB" id="A0A2G9G9M5"/>
<evidence type="ECO:0000259" key="10">
    <source>
        <dbReference type="PROSITE" id="PS51294"/>
    </source>
</evidence>
<dbReference type="Gene3D" id="1.10.10.60">
    <property type="entry name" value="Homeodomain-like"/>
    <property type="match status" value="2"/>
</dbReference>
<dbReference type="PROSITE" id="PS51293">
    <property type="entry name" value="SANT"/>
    <property type="match status" value="2"/>
</dbReference>
<feature type="compositionally biased region" description="Polar residues" evidence="7">
    <location>
        <begin position="172"/>
        <end position="189"/>
    </location>
</feature>
<keyword evidence="6" id="KW-0539">Nucleus</keyword>
<dbReference type="Proteomes" id="UP000231279">
    <property type="component" value="Unassembled WGS sequence"/>
</dbReference>
<feature type="domain" description="SANT" evidence="9">
    <location>
        <begin position="11"/>
        <end position="58"/>
    </location>
</feature>
<feature type="region of interest" description="Disordered" evidence="7">
    <location>
        <begin position="79"/>
        <end position="112"/>
    </location>
</feature>
<evidence type="ECO:0008006" key="13">
    <source>
        <dbReference type="Google" id="ProtNLM"/>
    </source>
</evidence>
<dbReference type="GO" id="GO:0048262">
    <property type="term" value="P:determination of dorsal/ventral asymmetry"/>
    <property type="evidence" value="ECO:0007669"/>
    <property type="project" value="UniProtKB-ARBA"/>
</dbReference>
<evidence type="ECO:0000313" key="11">
    <source>
        <dbReference type="EMBL" id="PIN01991.1"/>
    </source>
</evidence>
<dbReference type="GO" id="GO:0009908">
    <property type="term" value="P:flower development"/>
    <property type="evidence" value="ECO:0007669"/>
    <property type="project" value="UniProtKB-ARBA"/>
</dbReference>
<dbReference type="NCBIfam" id="TIGR01557">
    <property type="entry name" value="myb_SHAQKYF"/>
    <property type="match status" value="1"/>
</dbReference>
<dbReference type="FunFam" id="1.10.10.60:FF:000154">
    <property type="entry name" value="Transcription factor SRM1"/>
    <property type="match status" value="1"/>
</dbReference>
<evidence type="ECO:0000313" key="12">
    <source>
        <dbReference type="Proteomes" id="UP000231279"/>
    </source>
</evidence>
<dbReference type="InterPro" id="IPR006447">
    <property type="entry name" value="Myb_dom_plants"/>
</dbReference>
<reference evidence="12" key="1">
    <citation type="journal article" date="2018" name="Gigascience">
        <title>Genome assembly of the Pink Ipe (Handroanthus impetiginosus, Bignoniaceae), a highly valued, ecologically keystone Neotropical timber forest tree.</title>
        <authorList>
            <person name="Silva-Junior O.B."/>
            <person name="Grattapaglia D."/>
            <person name="Novaes E."/>
            <person name="Collevatti R.G."/>
        </authorList>
    </citation>
    <scope>NUCLEOTIDE SEQUENCE [LARGE SCALE GENOMIC DNA]</scope>
    <source>
        <strain evidence="12">cv. UFG-1</strain>
    </source>
</reference>
<proteinExistence type="predicted"/>
<feature type="domain" description="SANT" evidence="9">
    <location>
        <begin position="107"/>
        <end position="160"/>
    </location>
</feature>
<keyword evidence="12" id="KW-1185">Reference proteome</keyword>
<name>A0A2G9G9M5_9LAMI</name>
<keyword evidence="4" id="KW-0238">DNA-binding</keyword>
<evidence type="ECO:0000259" key="8">
    <source>
        <dbReference type="PROSITE" id="PS50090"/>
    </source>
</evidence>
<organism evidence="11 12">
    <name type="scientific">Handroanthus impetiginosus</name>
    <dbReference type="NCBI Taxonomy" id="429701"/>
    <lineage>
        <taxon>Eukaryota</taxon>
        <taxon>Viridiplantae</taxon>
        <taxon>Streptophyta</taxon>
        <taxon>Embryophyta</taxon>
        <taxon>Tracheophyta</taxon>
        <taxon>Spermatophyta</taxon>
        <taxon>Magnoliopsida</taxon>
        <taxon>eudicotyledons</taxon>
        <taxon>Gunneridae</taxon>
        <taxon>Pentapetalae</taxon>
        <taxon>asterids</taxon>
        <taxon>lamiids</taxon>
        <taxon>Lamiales</taxon>
        <taxon>Bignoniaceae</taxon>
        <taxon>Crescentiina</taxon>
        <taxon>Tabebuia alliance</taxon>
        <taxon>Handroanthus</taxon>
    </lineage>
</organism>
<dbReference type="PROSITE" id="PS51294">
    <property type="entry name" value="HTH_MYB"/>
    <property type="match status" value="1"/>
</dbReference>
<evidence type="ECO:0000256" key="1">
    <source>
        <dbReference type="ARBA" id="ARBA00004123"/>
    </source>
</evidence>
<dbReference type="InterPro" id="IPR017930">
    <property type="entry name" value="Myb_dom"/>
</dbReference>
<dbReference type="PANTHER" id="PTHR44042:SF69">
    <property type="entry name" value="TRANSCRIPTION FACTOR MYB-RELATED FAMILY"/>
    <property type="match status" value="1"/>
</dbReference>
<dbReference type="GO" id="GO:0005634">
    <property type="term" value="C:nucleus"/>
    <property type="evidence" value="ECO:0007669"/>
    <property type="project" value="UniProtKB-SubCell"/>
</dbReference>
<evidence type="ECO:0000256" key="6">
    <source>
        <dbReference type="ARBA" id="ARBA00023242"/>
    </source>
</evidence>
<evidence type="ECO:0000256" key="2">
    <source>
        <dbReference type="ARBA" id="ARBA00022473"/>
    </source>
</evidence>
<dbReference type="GO" id="GO:0003677">
    <property type="term" value="F:DNA binding"/>
    <property type="evidence" value="ECO:0007669"/>
    <property type="project" value="UniProtKB-KW"/>
</dbReference>
<comment type="caution">
    <text evidence="11">The sequence shown here is derived from an EMBL/GenBank/DDBJ whole genome shotgun (WGS) entry which is preliminary data.</text>
</comment>
<accession>A0A2G9G9M5</accession>
<dbReference type="OrthoDB" id="118550at2759"/>
<evidence type="ECO:0000256" key="7">
    <source>
        <dbReference type="SAM" id="MobiDB-lite"/>
    </source>
</evidence>
<feature type="domain" description="Myb-like" evidence="8">
    <location>
        <begin position="8"/>
        <end position="62"/>
    </location>
</feature>
<dbReference type="InterPro" id="IPR017884">
    <property type="entry name" value="SANT_dom"/>
</dbReference>
<keyword evidence="3" id="KW-0805">Transcription regulation</keyword>
<dbReference type="InterPro" id="IPR001005">
    <property type="entry name" value="SANT/Myb"/>
</dbReference>